<sequence length="212" mass="23562">MVQSAHVRVATQDDFPGLLPLFLEQSNVAHSPGLEARLRDRLFPRDARDAQTFALEGDDSHNIIGFANVKTRGGLDNDSPEVEILCIHSGPGRKAHGNAILRFLQQRWGAGGARTGLWTRVFARNDDTINLFRKWGFDHLMYSFPPFFLERSLSFSLSCSPSTVYSLFSVPIEHRSLALLSSSFHLSCMLSFLSYFLAAALSDVTLSLASIE</sequence>
<dbReference type="SUPFAM" id="SSF55729">
    <property type="entry name" value="Acyl-CoA N-acyltransferases (Nat)"/>
    <property type="match status" value="1"/>
</dbReference>
<organism evidence="1 2">
    <name type="scientific">Sistotremastrum suecicum HHB10207 ss-3</name>
    <dbReference type="NCBI Taxonomy" id="1314776"/>
    <lineage>
        <taxon>Eukaryota</taxon>
        <taxon>Fungi</taxon>
        <taxon>Dikarya</taxon>
        <taxon>Basidiomycota</taxon>
        <taxon>Agaricomycotina</taxon>
        <taxon>Agaricomycetes</taxon>
        <taxon>Sistotremastrales</taxon>
        <taxon>Sistotremastraceae</taxon>
        <taxon>Sistotremastrum</taxon>
    </lineage>
</organism>
<dbReference type="EMBL" id="KV428012">
    <property type="protein sequence ID" value="KZT42669.1"/>
    <property type="molecule type" value="Genomic_DNA"/>
</dbReference>
<evidence type="ECO:0000313" key="1">
    <source>
        <dbReference type="EMBL" id="KZT42669.1"/>
    </source>
</evidence>
<name>A0A166HFX1_9AGAM</name>
<reference evidence="1 2" key="1">
    <citation type="journal article" date="2016" name="Mol. Biol. Evol.">
        <title>Comparative Genomics of Early-Diverging Mushroom-Forming Fungi Provides Insights into the Origins of Lignocellulose Decay Capabilities.</title>
        <authorList>
            <person name="Nagy L.G."/>
            <person name="Riley R."/>
            <person name="Tritt A."/>
            <person name="Adam C."/>
            <person name="Daum C."/>
            <person name="Floudas D."/>
            <person name="Sun H."/>
            <person name="Yadav J.S."/>
            <person name="Pangilinan J."/>
            <person name="Larsson K.H."/>
            <person name="Matsuura K."/>
            <person name="Barry K."/>
            <person name="Labutti K."/>
            <person name="Kuo R."/>
            <person name="Ohm R.A."/>
            <person name="Bhattacharya S.S."/>
            <person name="Shirouzu T."/>
            <person name="Yoshinaga Y."/>
            <person name="Martin F.M."/>
            <person name="Grigoriev I.V."/>
            <person name="Hibbett D.S."/>
        </authorList>
    </citation>
    <scope>NUCLEOTIDE SEQUENCE [LARGE SCALE GENOMIC DNA]</scope>
    <source>
        <strain evidence="1 2">HHB10207 ss-3</strain>
    </source>
</reference>
<dbReference type="AlphaFoldDB" id="A0A166HFX1"/>
<evidence type="ECO:0008006" key="3">
    <source>
        <dbReference type="Google" id="ProtNLM"/>
    </source>
</evidence>
<proteinExistence type="predicted"/>
<accession>A0A166HFX1</accession>
<dbReference type="InterPro" id="IPR016181">
    <property type="entry name" value="Acyl_CoA_acyltransferase"/>
</dbReference>
<dbReference type="Proteomes" id="UP000076798">
    <property type="component" value="Unassembled WGS sequence"/>
</dbReference>
<dbReference type="Gene3D" id="3.40.630.30">
    <property type="match status" value="1"/>
</dbReference>
<keyword evidence="2" id="KW-1185">Reference proteome</keyword>
<protein>
    <recommendedName>
        <fullName evidence="3">N-acetyltransferase domain-containing protein</fullName>
    </recommendedName>
</protein>
<evidence type="ECO:0000313" key="2">
    <source>
        <dbReference type="Proteomes" id="UP000076798"/>
    </source>
</evidence>
<gene>
    <name evidence="1" type="ORF">SISSUDRAFT_899178</name>
</gene>